<dbReference type="Gene3D" id="3.40.850.10">
    <property type="entry name" value="Kinesin motor domain"/>
    <property type="match status" value="1"/>
</dbReference>
<feature type="transmembrane region" description="Helical" evidence="12">
    <location>
        <begin position="189"/>
        <end position="211"/>
    </location>
</feature>
<dbReference type="Proteomes" id="UP000887574">
    <property type="component" value="Unplaced"/>
</dbReference>
<dbReference type="PANTHER" id="PTHR13140">
    <property type="entry name" value="MYOSIN"/>
    <property type="match status" value="1"/>
</dbReference>
<dbReference type="GO" id="GO:0005546">
    <property type="term" value="F:phosphatidylinositol-4,5-bisphosphate binding"/>
    <property type="evidence" value="ECO:0007669"/>
    <property type="project" value="UniProtKB-ARBA"/>
</dbReference>
<keyword evidence="6 12" id="KW-1133">Transmembrane helix</keyword>
<dbReference type="GO" id="GO:0000146">
    <property type="term" value="F:microfilament motor activity"/>
    <property type="evidence" value="ECO:0007669"/>
    <property type="project" value="TreeGrafter"/>
</dbReference>
<evidence type="ECO:0000256" key="1">
    <source>
        <dbReference type="ARBA" id="ARBA00004141"/>
    </source>
</evidence>
<keyword evidence="3 12" id="KW-0812">Transmembrane</keyword>
<dbReference type="PANTHER" id="PTHR13140:SF713">
    <property type="entry name" value="UNCONVENTIONAL MYOSIN ID"/>
    <property type="match status" value="1"/>
</dbReference>
<evidence type="ECO:0000256" key="10">
    <source>
        <dbReference type="ARBA" id="ARBA00023203"/>
    </source>
</evidence>
<evidence type="ECO:0000256" key="7">
    <source>
        <dbReference type="ARBA" id="ARBA00023123"/>
    </source>
</evidence>
<keyword evidence="4 11" id="KW-0547">Nucleotide-binding</keyword>
<dbReference type="Gene3D" id="1.20.5.4820">
    <property type="match status" value="1"/>
</dbReference>
<dbReference type="Pfam" id="PF01027">
    <property type="entry name" value="Bax1-I"/>
    <property type="match status" value="1"/>
</dbReference>
<dbReference type="PROSITE" id="PS50096">
    <property type="entry name" value="IQ"/>
    <property type="match status" value="1"/>
</dbReference>
<feature type="domain" description="Myosin motor" evidence="13">
    <location>
        <begin position="300"/>
        <end position="988"/>
    </location>
</feature>
<evidence type="ECO:0000256" key="9">
    <source>
        <dbReference type="ARBA" id="ARBA00023175"/>
    </source>
</evidence>
<dbReference type="GO" id="GO:0005737">
    <property type="term" value="C:cytoplasm"/>
    <property type="evidence" value="ECO:0007669"/>
    <property type="project" value="TreeGrafter"/>
</dbReference>
<dbReference type="InterPro" id="IPR006214">
    <property type="entry name" value="Bax_inhibitor_1-related"/>
</dbReference>
<dbReference type="PRINTS" id="PR00193">
    <property type="entry name" value="MYOSINHEAVY"/>
</dbReference>
<feature type="transmembrane region" description="Helical" evidence="12">
    <location>
        <begin position="40"/>
        <end position="61"/>
    </location>
</feature>
<keyword evidence="7 11" id="KW-0518">Myosin</keyword>
<feature type="transmembrane region" description="Helical" evidence="12">
    <location>
        <begin position="161"/>
        <end position="183"/>
    </location>
</feature>
<feature type="transmembrane region" description="Helical" evidence="12">
    <location>
        <begin position="103"/>
        <end position="125"/>
    </location>
</feature>
<evidence type="ECO:0000256" key="4">
    <source>
        <dbReference type="ARBA" id="ARBA00022741"/>
    </source>
</evidence>
<dbReference type="GO" id="GO:0005886">
    <property type="term" value="C:plasma membrane"/>
    <property type="evidence" value="ECO:0007669"/>
    <property type="project" value="TreeGrafter"/>
</dbReference>
<reference evidence="16" key="1">
    <citation type="submission" date="2022-11" db="UniProtKB">
        <authorList>
            <consortium name="WormBaseParasite"/>
        </authorList>
    </citation>
    <scope>IDENTIFICATION</scope>
</reference>
<protein>
    <submittedName>
        <fullName evidence="16">Uncharacterized protein</fullName>
    </submittedName>
</protein>
<evidence type="ECO:0000256" key="6">
    <source>
        <dbReference type="ARBA" id="ARBA00022989"/>
    </source>
</evidence>
<organism evidence="15 16">
    <name type="scientific">Ditylenchus dipsaci</name>
    <dbReference type="NCBI Taxonomy" id="166011"/>
    <lineage>
        <taxon>Eukaryota</taxon>
        <taxon>Metazoa</taxon>
        <taxon>Ecdysozoa</taxon>
        <taxon>Nematoda</taxon>
        <taxon>Chromadorea</taxon>
        <taxon>Rhabditida</taxon>
        <taxon>Tylenchina</taxon>
        <taxon>Tylenchomorpha</taxon>
        <taxon>Sphaerularioidea</taxon>
        <taxon>Anguinidae</taxon>
        <taxon>Anguininae</taxon>
        <taxon>Ditylenchus</taxon>
    </lineage>
</organism>
<dbReference type="InterPro" id="IPR001609">
    <property type="entry name" value="Myosin_head_motor_dom-like"/>
</dbReference>
<feature type="transmembrane region" description="Helical" evidence="12">
    <location>
        <begin position="73"/>
        <end position="91"/>
    </location>
</feature>
<keyword evidence="8 12" id="KW-0472">Membrane</keyword>
<evidence type="ECO:0000256" key="2">
    <source>
        <dbReference type="ARBA" id="ARBA00008314"/>
    </source>
</evidence>
<evidence type="ECO:0000256" key="8">
    <source>
        <dbReference type="ARBA" id="ARBA00023136"/>
    </source>
</evidence>
<sequence>MSAAVPTSPEPSENNLKKKMPKPALEFDNASVQAGFIRKVFALVSIMIGYVAFISSLPLFIPSLNEFLKNNIMLLYVFIAILATVYLALLIGKQLRRHFPLNVLSIAILATCMGNVSMTVCALINPHIVLIAFGVTASACLVTILFSLQTKVKFGSRAGQLAILFLTLCVILLIAMVLTQVFLFRVFEIMCVCVAAFVCIVLLCVDVLSMVKGRKCCGGISPEDYIFAAMQIFMDIMLIFFFVLIIVALIAAFAHGDGADCTPNGTDHACTSCFCFCPTGPNQSKPTNMVIDREHDPKNEGVIDLVLLPELSTKTIVDNLQLRFSKGRIYTYIGEVLIAINPYRNLNIYGKEFIEKYKGRELYERPPHLFAIADAAHKSMKRRGKDTCIVISGESGAGKTETSKYVMRYLAAITNVNKQKEIERVKTVLIKATAIFESFGCAKTNRNDNSSRFGKYMHVNFNYDGDPVGGHITSYLLEKSRVVRQQPGERNFHSFYQLLTGIDESSLKQWQLSRNVSDYYYLNQTAQALKEKWPINDVEDFKEVQTTLNSIQTFDKDSIQTIWRTLAAILYLGNLHFVDNASGCAQISDKSTLEICSKLFKVTPSALSNALCSQVVAARGDVVTKKHDSSAASYTRDALAKAVYERIFYWIVSRVNEAIRIEKSRSYSGSIIGVLDIYGFEIFGTNSFEQLCINYCNEKLQQLFIELVLKQEQEEYQREGIKWKKIDYFNNKTICDLIEIPRTGVLSMLDEACSTVGNITDQVFLEELNNKLGEHQHYSSRKFNQKDKSMNFDEHFRITHYAGEVTYSVNGFIDKNKDTLFQDLKRLMYNSDAPLLKEIFPDGSKQITEVNKRPLTAGSLFKNSMADLVQQLSSKEPLYIRCIKPNENKSSVEFDEARVEHQVRYLGLLENVCVRRAGFAYRISYDRFIQRYKLLCTSTWPNPKRGSTRDNTMLVLREMGVLDDCVAGITKVFISSPQTVFLLEELRSQKMLYVVVFLQKMIRATLARKRYNQKKAVRLIINRFRRFKLRSYIVEVYETLRNIRQLPDLGKSLTWPKAPAVLTSFAKRLKRMHELWRANIILNKMPPHLKHALPQKLAAFETFNRRRPDWGYTRDWLGDYLSLAREHDYPQNANSYCSSLASINKAHPFNTVVLLITDKFIAKLDTKRFKLLKDPAVISCISSLSVTSSSNNLIVFHIGHNDFVGCLKNMQNEDRVGELVGVLQAYFERNFQRKLPVSVVLL</sequence>
<dbReference type="InterPro" id="IPR036072">
    <property type="entry name" value="MYSc_Myo1"/>
</dbReference>
<dbReference type="InterPro" id="IPR027417">
    <property type="entry name" value="P-loop_NTPase"/>
</dbReference>
<dbReference type="SMART" id="SM00242">
    <property type="entry name" value="MYSc"/>
    <property type="match status" value="1"/>
</dbReference>
<dbReference type="GO" id="GO:0007015">
    <property type="term" value="P:actin filament organization"/>
    <property type="evidence" value="ECO:0007669"/>
    <property type="project" value="TreeGrafter"/>
</dbReference>
<dbReference type="GO" id="GO:0007368">
    <property type="term" value="P:determination of left/right symmetry"/>
    <property type="evidence" value="ECO:0007669"/>
    <property type="project" value="UniProtKB-ARBA"/>
</dbReference>
<comment type="similarity">
    <text evidence="2 11">Belongs to the TRAFAC class myosin-kinesin ATPase superfamily. Myosin family.</text>
</comment>
<dbReference type="CDD" id="cd01378">
    <property type="entry name" value="MYSc_Myo1"/>
    <property type="match status" value="1"/>
</dbReference>
<feature type="transmembrane region" description="Helical" evidence="12">
    <location>
        <begin position="131"/>
        <end position="149"/>
    </location>
</feature>
<keyword evidence="10 11" id="KW-0009">Actin-binding</keyword>
<comment type="subcellular location">
    <subcellularLocation>
        <location evidence="1">Membrane</location>
        <topology evidence="1">Multi-pass membrane protein</topology>
    </subcellularLocation>
</comment>
<feature type="domain" description="TH1" evidence="14">
    <location>
        <begin position="1094"/>
        <end position="1242"/>
    </location>
</feature>
<dbReference type="GO" id="GO:0006897">
    <property type="term" value="P:endocytosis"/>
    <property type="evidence" value="ECO:0007669"/>
    <property type="project" value="TreeGrafter"/>
</dbReference>
<evidence type="ECO:0000313" key="15">
    <source>
        <dbReference type="Proteomes" id="UP000887574"/>
    </source>
</evidence>
<feature type="region of interest" description="Actin-binding" evidence="11">
    <location>
        <begin position="865"/>
        <end position="887"/>
    </location>
</feature>
<keyword evidence="5 11" id="KW-0067">ATP-binding</keyword>
<dbReference type="AlphaFoldDB" id="A0A915E6G7"/>
<feature type="binding site" evidence="11">
    <location>
        <begin position="393"/>
        <end position="400"/>
    </location>
    <ligand>
        <name>ATP</name>
        <dbReference type="ChEBI" id="CHEBI:30616"/>
    </ligand>
</feature>
<dbReference type="Pfam" id="PF00063">
    <property type="entry name" value="Myosin_head"/>
    <property type="match status" value="1"/>
</dbReference>
<proteinExistence type="inferred from homology"/>
<accession>A0A915E6G7</accession>
<dbReference type="WBParaSite" id="jg2844">
    <property type="protein sequence ID" value="jg2844"/>
    <property type="gene ID" value="jg2844"/>
</dbReference>
<dbReference type="Gene3D" id="1.10.10.820">
    <property type="match status" value="1"/>
</dbReference>
<dbReference type="InterPro" id="IPR010926">
    <property type="entry name" value="Myosin_TH1"/>
</dbReference>
<dbReference type="Gene3D" id="1.20.58.530">
    <property type="match status" value="1"/>
</dbReference>
<evidence type="ECO:0000256" key="11">
    <source>
        <dbReference type="PROSITE-ProRule" id="PRU00782"/>
    </source>
</evidence>
<dbReference type="GO" id="GO:0030048">
    <property type="term" value="P:actin filament-based movement"/>
    <property type="evidence" value="ECO:0007669"/>
    <property type="project" value="TreeGrafter"/>
</dbReference>
<evidence type="ECO:0000256" key="12">
    <source>
        <dbReference type="SAM" id="Phobius"/>
    </source>
</evidence>
<dbReference type="Gene3D" id="1.20.120.720">
    <property type="entry name" value="Myosin VI head, motor domain, U50 subdomain"/>
    <property type="match status" value="1"/>
</dbReference>
<dbReference type="SUPFAM" id="SSF52540">
    <property type="entry name" value="P-loop containing nucleoside triphosphate hydrolases"/>
    <property type="match status" value="1"/>
</dbReference>
<evidence type="ECO:0000256" key="5">
    <source>
        <dbReference type="ARBA" id="ARBA00022840"/>
    </source>
</evidence>
<dbReference type="GO" id="GO:0005524">
    <property type="term" value="F:ATP binding"/>
    <property type="evidence" value="ECO:0007669"/>
    <property type="project" value="UniProtKB-UniRule"/>
</dbReference>
<evidence type="ECO:0000259" key="14">
    <source>
        <dbReference type="PROSITE" id="PS51757"/>
    </source>
</evidence>
<dbReference type="FunFam" id="1.20.58.530:FF:000004">
    <property type="entry name" value="Unconventional myosin ID"/>
    <property type="match status" value="1"/>
</dbReference>
<dbReference type="PROSITE" id="PS51456">
    <property type="entry name" value="MYOSIN_MOTOR"/>
    <property type="match status" value="1"/>
</dbReference>
<name>A0A915E6G7_9BILA</name>
<evidence type="ECO:0000313" key="16">
    <source>
        <dbReference type="WBParaSite" id="jg2844"/>
    </source>
</evidence>
<keyword evidence="15" id="KW-1185">Reference proteome</keyword>
<evidence type="ECO:0000259" key="13">
    <source>
        <dbReference type="PROSITE" id="PS51456"/>
    </source>
</evidence>
<keyword evidence="9 11" id="KW-0505">Motor protein</keyword>
<evidence type="ECO:0000256" key="3">
    <source>
        <dbReference type="ARBA" id="ARBA00022692"/>
    </source>
</evidence>
<dbReference type="PROSITE" id="PS51757">
    <property type="entry name" value="TH1"/>
    <property type="match status" value="1"/>
</dbReference>
<dbReference type="GO" id="GO:0005902">
    <property type="term" value="C:microvillus"/>
    <property type="evidence" value="ECO:0007669"/>
    <property type="project" value="TreeGrafter"/>
</dbReference>
<dbReference type="GO" id="GO:0016459">
    <property type="term" value="C:myosin complex"/>
    <property type="evidence" value="ECO:0007669"/>
    <property type="project" value="UniProtKB-KW"/>
</dbReference>
<dbReference type="Pfam" id="PF06017">
    <property type="entry name" value="Myosin_TH1"/>
    <property type="match status" value="1"/>
</dbReference>
<dbReference type="InterPro" id="IPR036961">
    <property type="entry name" value="Kinesin_motor_dom_sf"/>
</dbReference>
<feature type="transmembrane region" description="Helical" evidence="12">
    <location>
        <begin position="232"/>
        <end position="254"/>
    </location>
</feature>
<dbReference type="GO" id="GO:0051015">
    <property type="term" value="F:actin filament binding"/>
    <property type="evidence" value="ECO:0007669"/>
    <property type="project" value="TreeGrafter"/>
</dbReference>